<comment type="caution">
    <text evidence="4">The sequence shown here is derived from an EMBL/GenBank/DDBJ whole genome shotgun (WGS) entry which is preliminary data.</text>
</comment>
<name>A0A2T3M7H4_PHOLE</name>
<evidence type="ECO:0000256" key="3">
    <source>
        <dbReference type="ARBA" id="ARBA00023180"/>
    </source>
</evidence>
<sequence>MAFNLTTISPSMSDKETIFIWGASDNATEYSLCRKDVSRPMSCDVLATSKITNAIVNDIGVIKNLLSEYFVIAKNSYGEVASNERSLTPQDLTPLIQYIKASNPELGDNFGSSIALSSDGNTLAVGAPREDSDGAGVNSSEQANNNANDSGAVYLFRYSGTTWTQQAYIKASNPGSGDNFGISIALSSDGNTLVVGAHREDSDGSGVNSSEQANNNANDSGAVYLFRYSGTSWTQQVYIKASNSDAGDLFGASVALSSDGNTLAVGAVQESSNGTGVDSGAQANNDEDFSGAVYLFRYSGTTWTQQAYIKASNAEYFDYFGASVALSSDGNTLAVGALFESSDGAGVNSGAQANNNAYNSGAVYLFRYSGTTWAQQAYIKASNSDDEDIFGISVSLSSDGNTLAVGALNEDSDGAGVNSGAQANNNADSSGAVYLFRYSGAIWAQQAYIKASNPELDDNFGSKVVLSSDGNTLAVGASGEDSGGVGVNSGEQANNNVNNSGATYLFHYNETTWAQQAYIKAPQPDVFDKFGSSVALSSDGNTLAVGESGEQGNVNANNSGTVYFY</sequence>
<keyword evidence="3" id="KW-0325">Glycoprotein</keyword>
<dbReference type="PANTHER" id="PTHR36220">
    <property type="entry name" value="UNNAMED PRODUCT"/>
    <property type="match status" value="1"/>
</dbReference>
<dbReference type="SMART" id="SM00191">
    <property type="entry name" value="Int_alpha"/>
    <property type="match status" value="6"/>
</dbReference>
<evidence type="ECO:0000313" key="5">
    <source>
        <dbReference type="Proteomes" id="UP000240410"/>
    </source>
</evidence>
<keyword evidence="1" id="KW-0732">Signal</keyword>
<reference evidence="4 5" key="1">
    <citation type="submission" date="2018-03" db="EMBL/GenBank/DDBJ databases">
        <title>Whole genome sequencing of Histamine producing bacteria.</title>
        <authorList>
            <person name="Butler K."/>
        </authorList>
    </citation>
    <scope>NUCLEOTIDE SEQUENCE [LARGE SCALE GENOMIC DNA]</scope>
    <source>
        <strain evidence="4 5">ATCC 33979</strain>
    </source>
</reference>
<evidence type="ECO:0000313" key="4">
    <source>
        <dbReference type="EMBL" id="PSV88138.1"/>
    </source>
</evidence>
<dbReference type="InterPro" id="IPR013519">
    <property type="entry name" value="Int_alpha_beta-p"/>
</dbReference>
<gene>
    <name evidence="4" type="ORF">CTM89_15290</name>
</gene>
<protein>
    <recommendedName>
        <fullName evidence="6">Integrin</fullName>
    </recommendedName>
</protein>
<dbReference type="InterPro" id="IPR013517">
    <property type="entry name" value="FG-GAP"/>
</dbReference>
<keyword evidence="2" id="KW-0677">Repeat</keyword>
<dbReference type="SUPFAM" id="SSF50965">
    <property type="entry name" value="Galactose oxidase, central domain"/>
    <property type="match status" value="1"/>
</dbReference>
<proteinExistence type="predicted"/>
<evidence type="ECO:0008006" key="6">
    <source>
        <dbReference type="Google" id="ProtNLM"/>
    </source>
</evidence>
<dbReference type="InterPro" id="IPR028994">
    <property type="entry name" value="Integrin_alpha_N"/>
</dbReference>
<evidence type="ECO:0000256" key="1">
    <source>
        <dbReference type="ARBA" id="ARBA00022729"/>
    </source>
</evidence>
<dbReference type="EMBL" id="PYOJ01000020">
    <property type="protein sequence ID" value="PSV88138.1"/>
    <property type="molecule type" value="Genomic_DNA"/>
</dbReference>
<evidence type="ECO:0000256" key="2">
    <source>
        <dbReference type="ARBA" id="ARBA00022737"/>
    </source>
</evidence>
<dbReference type="Proteomes" id="UP000240410">
    <property type="component" value="Unassembled WGS sequence"/>
</dbReference>
<dbReference type="OrthoDB" id="5813397at2"/>
<dbReference type="Pfam" id="PF14312">
    <property type="entry name" value="FG-GAP_2"/>
    <property type="match status" value="7"/>
</dbReference>
<organism evidence="4 5">
    <name type="scientific">Photobacterium leiognathi</name>
    <dbReference type="NCBI Taxonomy" id="553611"/>
    <lineage>
        <taxon>Bacteria</taxon>
        <taxon>Pseudomonadati</taxon>
        <taxon>Pseudomonadota</taxon>
        <taxon>Gammaproteobacteria</taxon>
        <taxon>Vibrionales</taxon>
        <taxon>Vibrionaceae</taxon>
        <taxon>Photobacterium</taxon>
    </lineage>
</organism>
<dbReference type="InterPro" id="IPR011043">
    <property type="entry name" value="Gal_Oxase/kelch_b-propeller"/>
</dbReference>
<dbReference type="AlphaFoldDB" id="A0A2T3M7H4"/>
<dbReference type="PANTHER" id="PTHR36220:SF1">
    <property type="entry name" value="GAMMA TUBULIN COMPLEX COMPONENT C-TERMINAL DOMAIN-CONTAINING PROTEIN"/>
    <property type="match status" value="1"/>
</dbReference>
<accession>A0A2T3M7H4</accession>
<dbReference type="Gene3D" id="2.130.10.130">
    <property type="entry name" value="Integrin alpha, N-terminal"/>
    <property type="match status" value="5"/>
</dbReference>